<evidence type="ECO:0008006" key="4">
    <source>
        <dbReference type="Google" id="ProtNLM"/>
    </source>
</evidence>
<dbReference type="AlphaFoldDB" id="M5RT20"/>
<evidence type="ECO:0000313" key="3">
    <source>
        <dbReference type="Proteomes" id="UP000011991"/>
    </source>
</evidence>
<dbReference type="PATRIC" id="fig|1265738.3.peg.591"/>
<dbReference type="Proteomes" id="UP000011991">
    <property type="component" value="Unassembled WGS sequence"/>
</dbReference>
<comment type="caution">
    <text evidence="2">The sequence shown here is derived from an EMBL/GenBank/DDBJ whole genome shotgun (WGS) entry which is preliminary data.</text>
</comment>
<protein>
    <recommendedName>
        <fullName evidence="4">Transcriptional regulator</fullName>
    </recommendedName>
</protein>
<dbReference type="EMBL" id="ANOG01000089">
    <property type="protein sequence ID" value="EMI22488.1"/>
    <property type="molecule type" value="Genomic_DNA"/>
</dbReference>
<reference evidence="2 3" key="1">
    <citation type="journal article" date="2013" name="Mar. Genomics">
        <title>Expression of sulfatases in Rhodopirellula baltica and the diversity of sulfatases in the genus Rhodopirellula.</title>
        <authorList>
            <person name="Wegner C.E."/>
            <person name="Richter-Heitmann T."/>
            <person name="Klindworth A."/>
            <person name="Klockow C."/>
            <person name="Richter M."/>
            <person name="Achstetter T."/>
            <person name="Glockner F.O."/>
            <person name="Harder J."/>
        </authorList>
    </citation>
    <scope>NUCLEOTIDE SEQUENCE [LARGE SCALE GENOMIC DNA]</scope>
    <source>
        <strain evidence="2 3">SM1</strain>
    </source>
</reference>
<organism evidence="2 3">
    <name type="scientific">Rhodopirellula maiorica SM1</name>
    <dbReference type="NCBI Taxonomy" id="1265738"/>
    <lineage>
        <taxon>Bacteria</taxon>
        <taxon>Pseudomonadati</taxon>
        <taxon>Planctomycetota</taxon>
        <taxon>Planctomycetia</taxon>
        <taxon>Pirellulales</taxon>
        <taxon>Pirellulaceae</taxon>
        <taxon>Novipirellula</taxon>
    </lineage>
</organism>
<evidence type="ECO:0000313" key="2">
    <source>
        <dbReference type="EMBL" id="EMI22488.1"/>
    </source>
</evidence>
<name>M5RT20_9BACT</name>
<dbReference type="RefSeq" id="WP_008691201.1">
    <property type="nucleotide sequence ID" value="NZ_ANOG01000089.1"/>
</dbReference>
<accession>M5RT20</accession>
<feature type="region of interest" description="Disordered" evidence="1">
    <location>
        <begin position="74"/>
        <end position="94"/>
    </location>
</feature>
<gene>
    <name evidence="2" type="ORF">RMSM_00587</name>
</gene>
<proteinExistence type="predicted"/>
<sequence>MLSRKFYEFVGKAADYTRRKGLDREHNLALLKKHIDESGEAGASLDELAQVLPSLPKEDVRNLLRILKYRGIADTQGRGPGARWIASEEGGNES</sequence>
<keyword evidence="3" id="KW-1185">Reference proteome</keyword>
<evidence type="ECO:0000256" key="1">
    <source>
        <dbReference type="SAM" id="MobiDB-lite"/>
    </source>
</evidence>